<evidence type="ECO:0000313" key="2">
    <source>
        <dbReference type="Proteomes" id="UP001172083"/>
    </source>
</evidence>
<proteinExistence type="predicted"/>
<comment type="caution">
    <text evidence="1">The sequence shown here is derived from an EMBL/GenBank/DDBJ whole genome shotgun (WGS) entry which is preliminary data.</text>
</comment>
<reference evidence="1" key="1">
    <citation type="submission" date="2023-06" db="EMBL/GenBank/DDBJ databases">
        <title>Genomic of Agaribacillus aureum.</title>
        <authorList>
            <person name="Wang G."/>
        </authorList>
    </citation>
    <scope>NUCLEOTIDE SEQUENCE</scope>
    <source>
        <strain evidence="1">BMA12</strain>
    </source>
</reference>
<keyword evidence="2" id="KW-1185">Reference proteome</keyword>
<dbReference type="RefSeq" id="WP_346757549.1">
    <property type="nucleotide sequence ID" value="NZ_JAUJEB010000001.1"/>
</dbReference>
<gene>
    <name evidence="1" type="ORF">QQ020_09200</name>
</gene>
<evidence type="ECO:0000313" key="1">
    <source>
        <dbReference type="EMBL" id="MDN5212227.1"/>
    </source>
</evidence>
<protein>
    <recommendedName>
        <fullName evidence="3">Lipoprotein</fullName>
    </recommendedName>
</protein>
<dbReference type="Proteomes" id="UP001172083">
    <property type="component" value="Unassembled WGS sequence"/>
</dbReference>
<accession>A0ABT8L394</accession>
<name>A0ABT8L394_9BACT</name>
<dbReference type="PROSITE" id="PS51257">
    <property type="entry name" value="PROKAR_LIPOPROTEIN"/>
    <property type="match status" value="1"/>
</dbReference>
<organism evidence="1 2">
    <name type="scientific">Agaribacillus aureus</name>
    <dbReference type="NCBI Taxonomy" id="3051825"/>
    <lineage>
        <taxon>Bacteria</taxon>
        <taxon>Pseudomonadati</taxon>
        <taxon>Bacteroidota</taxon>
        <taxon>Cytophagia</taxon>
        <taxon>Cytophagales</taxon>
        <taxon>Splendidivirgaceae</taxon>
        <taxon>Agaribacillus</taxon>
    </lineage>
</organism>
<sequence>MMKSYIFIVITLSIILSSCSDSDDCGEVPYCGRPHLGVTGLSFQLLNAQGSIIDLKEEHKASISLTAEGINDVLLLDAGNDIIRTMLQAVNFETVPRSRSYTLTTAFGADQNLKVVIGSDWADECQICSDYFISEIIQNNTDTLFTGRFNNELIQIPIK</sequence>
<evidence type="ECO:0008006" key="3">
    <source>
        <dbReference type="Google" id="ProtNLM"/>
    </source>
</evidence>
<dbReference type="EMBL" id="JAUJEB010000001">
    <property type="protein sequence ID" value="MDN5212227.1"/>
    <property type="molecule type" value="Genomic_DNA"/>
</dbReference>